<dbReference type="GeneID" id="4397351"/>
<dbReference type="Gene3D" id="1.20.120.1020">
    <property type="entry name" value="Prion-inhibition and propagation, HeLo domain"/>
    <property type="match status" value="1"/>
</dbReference>
<dbReference type="InterPro" id="IPR038305">
    <property type="entry name" value="HeLo_sf"/>
</dbReference>
<name>Q2GMN5_CHAGB</name>
<dbReference type="InterPro" id="IPR000719">
    <property type="entry name" value="Prot_kinase_dom"/>
</dbReference>
<dbReference type="InterPro" id="IPR011009">
    <property type="entry name" value="Kinase-like_dom_sf"/>
</dbReference>
<dbReference type="eggNOG" id="ENOG502RXKN">
    <property type="taxonomic scope" value="Eukaryota"/>
</dbReference>
<dbReference type="PANTHER" id="PTHR37542:SF1">
    <property type="entry name" value="PRION-INHIBITION AND PROPAGATION HELO DOMAIN-CONTAINING PROTEIN"/>
    <property type="match status" value="1"/>
</dbReference>
<evidence type="ECO:0000313" key="4">
    <source>
        <dbReference type="Proteomes" id="UP000001056"/>
    </source>
</evidence>
<gene>
    <name evidence="3" type="ORF">CHGG_10769</name>
</gene>
<keyword evidence="4" id="KW-1185">Reference proteome</keyword>
<dbReference type="HOGENOM" id="CLU_017444_1_0_1"/>
<dbReference type="VEuPathDB" id="FungiDB:CHGG_10769"/>
<dbReference type="Gene3D" id="1.10.510.10">
    <property type="entry name" value="Transferase(Phosphotransferase) domain 1"/>
    <property type="match status" value="1"/>
</dbReference>
<dbReference type="OrthoDB" id="1911848at2759"/>
<feature type="domain" description="Protein kinase" evidence="2">
    <location>
        <begin position="280"/>
        <end position="671"/>
    </location>
</feature>
<dbReference type="PANTHER" id="PTHR37542">
    <property type="entry name" value="HELO DOMAIN-CONTAINING PROTEIN-RELATED"/>
    <property type="match status" value="1"/>
</dbReference>
<dbReference type="Proteomes" id="UP000001056">
    <property type="component" value="Unassembled WGS sequence"/>
</dbReference>
<dbReference type="GO" id="GO:0005524">
    <property type="term" value="F:ATP binding"/>
    <property type="evidence" value="ECO:0007669"/>
    <property type="project" value="InterPro"/>
</dbReference>
<feature type="compositionally biased region" description="Basic and acidic residues" evidence="1">
    <location>
        <begin position="588"/>
        <end position="601"/>
    </location>
</feature>
<evidence type="ECO:0000313" key="3">
    <source>
        <dbReference type="EMBL" id="EAQ82951.1"/>
    </source>
</evidence>
<evidence type="ECO:0000256" key="1">
    <source>
        <dbReference type="SAM" id="MobiDB-lite"/>
    </source>
</evidence>
<dbReference type="STRING" id="306901.Q2GMN5"/>
<dbReference type="RefSeq" id="XP_001226036.1">
    <property type="nucleotide sequence ID" value="XM_001226035.1"/>
</dbReference>
<protein>
    <recommendedName>
        <fullName evidence="2">Protein kinase domain-containing protein</fullName>
    </recommendedName>
</protein>
<dbReference type="PROSITE" id="PS50011">
    <property type="entry name" value="PROTEIN_KINASE_DOM"/>
    <property type="match status" value="1"/>
</dbReference>
<dbReference type="EMBL" id="CH408036">
    <property type="protein sequence ID" value="EAQ82951.1"/>
    <property type="molecule type" value="Genomic_DNA"/>
</dbReference>
<dbReference type="AlphaFoldDB" id="Q2GMN5"/>
<accession>Q2GMN5</accession>
<organism evidence="3 4">
    <name type="scientific">Chaetomium globosum (strain ATCC 6205 / CBS 148.51 / DSM 1962 / NBRC 6347 / NRRL 1970)</name>
    <name type="common">Soil fungus</name>
    <dbReference type="NCBI Taxonomy" id="306901"/>
    <lineage>
        <taxon>Eukaryota</taxon>
        <taxon>Fungi</taxon>
        <taxon>Dikarya</taxon>
        <taxon>Ascomycota</taxon>
        <taxon>Pezizomycotina</taxon>
        <taxon>Sordariomycetes</taxon>
        <taxon>Sordariomycetidae</taxon>
        <taxon>Sordariales</taxon>
        <taxon>Chaetomiaceae</taxon>
        <taxon>Chaetomium</taxon>
    </lineage>
</organism>
<dbReference type="GO" id="GO:0004672">
    <property type="term" value="F:protein kinase activity"/>
    <property type="evidence" value="ECO:0007669"/>
    <property type="project" value="InterPro"/>
</dbReference>
<feature type="region of interest" description="Disordered" evidence="1">
    <location>
        <begin position="582"/>
        <end position="616"/>
    </location>
</feature>
<dbReference type="InParanoid" id="Q2GMN5"/>
<dbReference type="SUPFAM" id="SSF56112">
    <property type="entry name" value="Protein kinase-like (PK-like)"/>
    <property type="match status" value="1"/>
</dbReference>
<reference evidence="4" key="1">
    <citation type="journal article" date="2015" name="Genome Announc.">
        <title>Draft genome sequence of the cellulolytic fungus Chaetomium globosum.</title>
        <authorList>
            <person name="Cuomo C.A."/>
            <person name="Untereiner W.A."/>
            <person name="Ma L.-J."/>
            <person name="Grabherr M."/>
            <person name="Birren B.W."/>
        </authorList>
    </citation>
    <scope>NUCLEOTIDE SEQUENCE [LARGE SCALE GENOMIC DNA]</scope>
    <source>
        <strain evidence="4">ATCC 6205 / CBS 148.51 / DSM 1962 / NBRC 6347 / NRRL 1970</strain>
    </source>
</reference>
<proteinExistence type="predicted"/>
<dbReference type="InterPro" id="IPR029498">
    <property type="entry name" value="HeLo_dom"/>
</dbReference>
<sequence>MDPASLAGLGLGAASVAFEIFDGIRKGYEMFEVAVNMPEDCASLKLSLRLECTRLLDWGDLAGLSDHRDHPKFDRKLKANRATIMALLSEIRALIDRLGKISLRSDDVLAVLPAAAAAGSEAAALGTDTAETLDLANRKEELKDADMEQFRSVLEFSDDQLPSQKQHLLTRGWKRVVDIGRGVADIAKQPGRIRWLLSDKDAFKIQVARLKELTDYLHETLGDHQMSILIEKTKETCMAMLQMTSSMGEIKELVEAVEIATSRSDIESEMRRWLPLGDTVVGVAVPGMGSTPTATIAERPQTLFAQLTRFRYNIARLDAKPAEDRTTPDDRGLKGLKLEGERLKTLTLDHARATEAYRVPATYMGGAAWVEWKTYHSVRHEDTPGKFHYGPATVVTANLERLVAILHMANRPTQFRVPLCAGYYDDEENKRFGLIYRLPGPAPQAAEITSLSQLLLLHRGQAPPPIQSRISLAKELATSLYFLHAVNWLHKGLRSDSILVPTPGGIPNYSQPYISGFEYSRPDEEDLTSTAAAEDWAVYTHPDYLGVDRKGYRKTFDMYSIGIMLLEIAWWKPAEEILGFKQPPKLSGGKDSDNAGGEKSKPLVKQDVSPGETHKLAGKTYSKDSLDDLKYIRKRLLADEPALLEHVSATMGPRYRDAVRACIGGLEHFKLPIDADETHEVISALLQQAYLRLVVDILRGIRV</sequence>
<evidence type="ECO:0000259" key="2">
    <source>
        <dbReference type="PROSITE" id="PS50011"/>
    </source>
</evidence>
<dbReference type="Pfam" id="PF14479">
    <property type="entry name" value="HeLo"/>
    <property type="match status" value="1"/>
</dbReference>